<dbReference type="Proteomes" id="UP001597440">
    <property type="component" value="Unassembled WGS sequence"/>
</dbReference>
<keyword evidence="2" id="KW-1185">Reference proteome</keyword>
<dbReference type="RefSeq" id="WP_210353132.1">
    <property type="nucleotide sequence ID" value="NZ_JAEQMU010000001.1"/>
</dbReference>
<reference evidence="2" key="1">
    <citation type="journal article" date="2019" name="Int. J. Syst. Evol. Microbiol.">
        <title>The Global Catalogue of Microorganisms (GCM) 10K type strain sequencing project: providing services to taxonomists for standard genome sequencing and annotation.</title>
        <authorList>
            <consortium name="The Broad Institute Genomics Platform"/>
            <consortium name="The Broad Institute Genome Sequencing Center for Infectious Disease"/>
            <person name="Wu L."/>
            <person name="Ma J."/>
        </authorList>
    </citation>
    <scope>NUCLEOTIDE SEQUENCE [LARGE SCALE GENOMIC DNA]</scope>
    <source>
        <strain evidence="2">KCTC 52298</strain>
    </source>
</reference>
<evidence type="ECO:0000313" key="1">
    <source>
        <dbReference type="EMBL" id="MFD2554741.1"/>
    </source>
</evidence>
<sequence length="220" mass="25337">MTKAQQKAIDGFLAHWAKYTDIQPYHKSWIERHATYSSYARGKSVYDSTLGEKQVFYVCSGLIGRVHTTEIPLNKKKSKEIDKQEEPKTKRSIFSVGVPQMALMSTEHLYSNTPATGDIKALRPSKIITISYEQIKRFMRDDASLDGMLYALSNKKKRQLARLRQSHTIKDPQSRYICFAETLPELHTSLSQTEQQDLLDISRRSISRATYRYATGKPKR</sequence>
<name>A0ABW5L0M6_9SPHI</name>
<dbReference type="InterPro" id="IPR014710">
    <property type="entry name" value="RmlC-like_jellyroll"/>
</dbReference>
<comment type="caution">
    <text evidence="1">The sequence shown here is derived from an EMBL/GenBank/DDBJ whole genome shotgun (WGS) entry which is preliminary data.</text>
</comment>
<proteinExistence type="predicted"/>
<protein>
    <recommendedName>
        <fullName evidence="3">Crp/Fnr family transcriptional regulator</fullName>
    </recommendedName>
</protein>
<dbReference type="Gene3D" id="2.60.120.10">
    <property type="entry name" value="Jelly Rolls"/>
    <property type="match status" value="1"/>
</dbReference>
<gene>
    <name evidence="1" type="ORF">ACFSQW_10095</name>
</gene>
<evidence type="ECO:0000313" key="2">
    <source>
        <dbReference type="Proteomes" id="UP001597440"/>
    </source>
</evidence>
<evidence type="ECO:0008006" key="3">
    <source>
        <dbReference type="Google" id="ProtNLM"/>
    </source>
</evidence>
<dbReference type="EMBL" id="JBHULD010000014">
    <property type="protein sequence ID" value="MFD2554741.1"/>
    <property type="molecule type" value="Genomic_DNA"/>
</dbReference>
<organism evidence="1 2">
    <name type="scientific">Sphingobacterium tabacisoli</name>
    <dbReference type="NCBI Taxonomy" id="2044855"/>
    <lineage>
        <taxon>Bacteria</taxon>
        <taxon>Pseudomonadati</taxon>
        <taxon>Bacteroidota</taxon>
        <taxon>Sphingobacteriia</taxon>
        <taxon>Sphingobacteriales</taxon>
        <taxon>Sphingobacteriaceae</taxon>
        <taxon>Sphingobacterium</taxon>
    </lineage>
</organism>
<accession>A0ABW5L0M6</accession>